<reference evidence="2" key="1">
    <citation type="submission" date="2013-02" db="EMBL/GenBank/DDBJ databases">
        <authorList>
            <person name="Hughes D."/>
        </authorList>
    </citation>
    <scope>NUCLEOTIDE SEQUENCE</scope>
    <source>
        <strain>Durham</strain>
        <strain evidence="2">NC isolate 2 -- Noor lab</strain>
    </source>
</reference>
<organism evidence="1 2">
    <name type="scientific">Megaselia scalaris</name>
    <name type="common">Humpbacked fly</name>
    <name type="synonym">Phora scalaris</name>
    <dbReference type="NCBI Taxonomy" id="36166"/>
    <lineage>
        <taxon>Eukaryota</taxon>
        <taxon>Metazoa</taxon>
        <taxon>Ecdysozoa</taxon>
        <taxon>Arthropoda</taxon>
        <taxon>Hexapoda</taxon>
        <taxon>Insecta</taxon>
        <taxon>Pterygota</taxon>
        <taxon>Neoptera</taxon>
        <taxon>Endopterygota</taxon>
        <taxon>Diptera</taxon>
        <taxon>Brachycera</taxon>
        <taxon>Muscomorpha</taxon>
        <taxon>Platypezoidea</taxon>
        <taxon>Phoridae</taxon>
        <taxon>Megaseliini</taxon>
        <taxon>Megaselia</taxon>
    </lineage>
</organism>
<dbReference type="AlphaFoldDB" id="T1GJS4"/>
<accession>T1GJS4</accession>
<dbReference type="EMBL" id="CAQQ02198456">
    <property type="status" value="NOT_ANNOTATED_CDS"/>
    <property type="molecule type" value="Genomic_DNA"/>
</dbReference>
<protein>
    <submittedName>
        <fullName evidence="1">Uncharacterized protein</fullName>
    </submittedName>
</protein>
<reference evidence="1" key="2">
    <citation type="submission" date="2015-06" db="UniProtKB">
        <authorList>
            <consortium name="EnsemblMetazoa"/>
        </authorList>
    </citation>
    <scope>IDENTIFICATION</scope>
</reference>
<dbReference type="EnsemblMetazoa" id="MESCA003728-RA">
    <property type="protein sequence ID" value="MESCA003728-PA"/>
    <property type="gene ID" value="MESCA003728"/>
</dbReference>
<name>T1GJS4_MEGSC</name>
<keyword evidence="2" id="KW-1185">Reference proteome</keyword>
<evidence type="ECO:0000313" key="1">
    <source>
        <dbReference type="EnsemblMetazoa" id="MESCA003728-PA"/>
    </source>
</evidence>
<proteinExistence type="predicted"/>
<sequence length="95" mass="10757">MKNCGKTEILRLQIHIICCRAVMSLDMSFCHTPGLFKVQEQIRILNSLIVFLVNSLCGFCSPETLNLVAYVVEQTDSSVVFTVRNQSAQHRIQNL</sequence>
<dbReference type="EMBL" id="CAQQ02198455">
    <property type="status" value="NOT_ANNOTATED_CDS"/>
    <property type="molecule type" value="Genomic_DNA"/>
</dbReference>
<dbReference type="Proteomes" id="UP000015102">
    <property type="component" value="Unassembled WGS sequence"/>
</dbReference>
<evidence type="ECO:0000313" key="2">
    <source>
        <dbReference type="Proteomes" id="UP000015102"/>
    </source>
</evidence>
<dbReference type="HOGENOM" id="CLU_2375178_0_0_1"/>